<feature type="transmembrane region" description="Helical" evidence="1">
    <location>
        <begin position="27"/>
        <end position="45"/>
    </location>
</feature>
<evidence type="ECO:0000256" key="1">
    <source>
        <dbReference type="SAM" id="Phobius"/>
    </source>
</evidence>
<keyword evidence="1" id="KW-0472">Membrane</keyword>
<protein>
    <submittedName>
        <fullName evidence="2">Uncharacterized protein</fullName>
    </submittedName>
</protein>
<sequence>MNIVPLQQTKRNKQIIYLNLKKFFKLTAWKLVLVNVSIVAMKVIMQG</sequence>
<evidence type="ECO:0000313" key="2">
    <source>
        <dbReference type="EMBL" id="SCZ84581.1"/>
    </source>
</evidence>
<dbReference type="EMBL" id="FMWO01000029">
    <property type="protein sequence ID" value="SCZ84581.1"/>
    <property type="molecule type" value="Genomic_DNA"/>
</dbReference>
<keyword evidence="1" id="KW-1133">Transmembrane helix</keyword>
<reference evidence="2 3" key="1">
    <citation type="submission" date="2016-10" db="EMBL/GenBank/DDBJ databases">
        <authorList>
            <person name="de Groot N.N."/>
        </authorList>
    </citation>
    <scope>NUCLEOTIDE SEQUENCE [LARGE SCALE GENOMIC DNA]</scope>
    <source>
        <strain evidence="2">1</strain>
    </source>
</reference>
<proteinExistence type="predicted"/>
<name>A0A1G5SDG2_9PROT</name>
<keyword evidence="1" id="KW-0812">Transmembrane</keyword>
<gene>
    <name evidence="2" type="ORF">NSMM_230002</name>
</gene>
<keyword evidence="3" id="KW-1185">Reference proteome</keyword>
<organism evidence="2 3">
    <name type="scientific">Nitrosomonas mobilis</name>
    <dbReference type="NCBI Taxonomy" id="51642"/>
    <lineage>
        <taxon>Bacteria</taxon>
        <taxon>Pseudomonadati</taxon>
        <taxon>Pseudomonadota</taxon>
        <taxon>Betaproteobacteria</taxon>
        <taxon>Nitrosomonadales</taxon>
        <taxon>Nitrosomonadaceae</taxon>
        <taxon>Nitrosomonas</taxon>
    </lineage>
</organism>
<dbReference type="AlphaFoldDB" id="A0A1G5SDG2"/>
<evidence type="ECO:0000313" key="3">
    <source>
        <dbReference type="Proteomes" id="UP000198729"/>
    </source>
</evidence>
<accession>A0A1G5SDG2</accession>
<dbReference type="Proteomes" id="UP000198729">
    <property type="component" value="Unassembled WGS sequence"/>
</dbReference>